<dbReference type="EMBL" id="GADI01000427">
    <property type="protein sequence ID" value="JAA73381.1"/>
    <property type="molecule type" value="mRNA"/>
</dbReference>
<sequence length="144" mass="16149">FRPGDLAKAEHGFVCRNFSVKVNKRPSGDETLHYYPACSKGEVTINGYQVQLSLIFQKKTFGVTYVSFKVAFVGQAITSGLSMDITLVLINPTDAGQNKSRPLTSDELFQTSDPLKEFRFNTNLLRERGFIADDMLFVCLELVE</sequence>
<name>A0A0K8RQP0_IXORI</name>
<protein>
    <submittedName>
        <fullName evidence="1">Uncharacterized protein</fullName>
    </submittedName>
</protein>
<dbReference type="AlphaFoldDB" id="A0A0K8RQP0"/>
<feature type="non-terminal residue" evidence="1">
    <location>
        <position position="1"/>
    </location>
</feature>
<evidence type="ECO:0000313" key="1">
    <source>
        <dbReference type="EMBL" id="JAA73381.1"/>
    </source>
</evidence>
<reference evidence="1" key="1">
    <citation type="submission" date="2012-12" db="EMBL/GenBank/DDBJ databases">
        <title>Identification and characterization of a phenylalanine ammonia-lyase gene family in Isatis indigotica Fort.</title>
        <authorList>
            <person name="Liu Q."/>
            <person name="Chen J."/>
            <person name="Zhou X."/>
            <person name="Di P."/>
            <person name="Xiao Y."/>
            <person name="Xuan H."/>
            <person name="Zhang L."/>
            <person name="Chen W."/>
        </authorList>
    </citation>
    <scope>NUCLEOTIDE SEQUENCE</scope>
    <source>
        <tissue evidence="1">Salivary gland</tissue>
    </source>
</reference>
<proteinExistence type="evidence at transcript level"/>
<organism evidence="1">
    <name type="scientific">Ixodes ricinus</name>
    <name type="common">Common tick</name>
    <name type="synonym">Acarus ricinus</name>
    <dbReference type="NCBI Taxonomy" id="34613"/>
    <lineage>
        <taxon>Eukaryota</taxon>
        <taxon>Metazoa</taxon>
        <taxon>Ecdysozoa</taxon>
        <taxon>Arthropoda</taxon>
        <taxon>Chelicerata</taxon>
        <taxon>Arachnida</taxon>
        <taxon>Acari</taxon>
        <taxon>Parasitiformes</taxon>
        <taxon>Ixodida</taxon>
        <taxon>Ixodoidea</taxon>
        <taxon>Ixodidae</taxon>
        <taxon>Ixodinae</taxon>
        <taxon>Ixodes</taxon>
    </lineage>
</organism>
<accession>A0A0K8RQP0</accession>